<organism evidence="2 3">
    <name type="scientific">Ophiocordyceps unilateralis</name>
    <name type="common">Zombie-ant fungus</name>
    <name type="synonym">Torrubia unilateralis</name>
    <dbReference type="NCBI Taxonomy" id="268505"/>
    <lineage>
        <taxon>Eukaryota</taxon>
        <taxon>Fungi</taxon>
        <taxon>Dikarya</taxon>
        <taxon>Ascomycota</taxon>
        <taxon>Pezizomycotina</taxon>
        <taxon>Sordariomycetes</taxon>
        <taxon>Hypocreomycetidae</taxon>
        <taxon>Hypocreales</taxon>
        <taxon>Ophiocordycipitaceae</taxon>
        <taxon>Ophiocordyceps</taxon>
    </lineage>
</organism>
<name>A0A2A9PAV5_OPHUN</name>
<gene>
    <name evidence="2" type="ORF">XA68_13704</name>
</gene>
<feature type="compositionally biased region" description="Basic residues" evidence="1">
    <location>
        <begin position="30"/>
        <end position="45"/>
    </location>
</feature>
<dbReference type="EMBL" id="LAZP02000293">
    <property type="protein sequence ID" value="PFH58428.1"/>
    <property type="molecule type" value="Genomic_DNA"/>
</dbReference>
<comment type="caution">
    <text evidence="2">The sequence shown here is derived from an EMBL/GenBank/DDBJ whole genome shotgun (WGS) entry which is preliminary data.</text>
</comment>
<dbReference type="AlphaFoldDB" id="A0A2A9PAV5"/>
<evidence type="ECO:0000313" key="3">
    <source>
        <dbReference type="Proteomes" id="UP000037136"/>
    </source>
</evidence>
<proteinExistence type="predicted"/>
<protein>
    <submittedName>
        <fullName evidence="2">Uncharacterized protein</fullName>
    </submittedName>
</protein>
<evidence type="ECO:0000256" key="1">
    <source>
        <dbReference type="SAM" id="MobiDB-lite"/>
    </source>
</evidence>
<dbReference type="Proteomes" id="UP000037136">
    <property type="component" value="Unassembled WGS sequence"/>
</dbReference>
<reference evidence="2 3" key="1">
    <citation type="journal article" date="2015" name="BMC Genomics">
        <title>Gene expression during zombie ant biting behavior reflects the complexity underlying fungal parasitic behavioral manipulation.</title>
        <authorList>
            <person name="de Bekker C."/>
            <person name="Ohm R.A."/>
            <person name="Loreto R.G."/>
            <person name="Sebastian A."/>
            <person name="Albert I."/>
            <person name="Merrow M."/>
            <person name="Brachmann A."/>
            <person name="Hughes D.P."/>
        </authorList>
    </citation>
    <scope>NUCLEOTIDE SEQUENCE [LARGE SCALE GENOMIC DNA]</scope>
    <source>
        <strain evidence="2 3">SC16a</strain>
    </source>
</reference>
<sequence length="210" mass="24067">MLNSPDFPALRRPNHQAHPRIPPALEGRRPYHSRPRRLHQGPAHRRLAEVPRRIASLPPGRTGPGIPRPDAQRLTRCPSLNSAEKDQLLSTKVSEKTCAFEHKQMFERGEDPYRWIRRGATDNRSSFCTLETTSPSGYLRDPRQHRLPPSPRASRTPCSSGMTLPVDRGARFAKLWNKDRSYSGKIYNIFDDKVRAFLEAPTSRRCLEEI</sequence>
<reference evidence="2 3" key="2">
    <citation type="journal article" date="2017" name="Sci. Rep.">
        <title>Ant-infecting Ophiocordyceps genomes reveal a high diversity of potential behavioral manipulation genes and a possible major role for enterotoxins.</title>
        <authorList>
            <person name="de Bekker C."/>
            <person name="Ohm R.A."/>
            <person name="Evans H.C."/>
            <person name="Brachmann A."/>
            <person name="Hughes D.P."/>
        </authorList>
    </citation>
    <scope>NUCLEOTIDE SEQUENCE [LARGE SCALE GENOMIC DNA]</scope>
    <source>
        <strain evidence="2 3">SC16a</strain>
    </source>
</reference>
<feature type="region of interest" description="Disordered" evidence="1">
    <location>
        <begin position="1"/>
        <end position="75"/>
    </location>
</feature>
<feature type="compositionally biased region" description="Low complexity" evidence="1">
    <location>
        <begin position="58"/>
        <end position="69"/>
    </location>
</feature>
<feature type="region of interest" description="Disordered" evidence="1">
    <location>
        <begin position="132"/>
        <end position="161"/>
    </location>
</feature>
<keyword evidence="3" id="KW-1185">Reference proteome</keyword>
<evidence type="ECO:0000313" key="2">
    <source>
        <dbReference type="EMBL" id="PFH58428.1"/>
    </source>
</evidence>
<accession>A0A2A9PAV5</accession>